<keyword evidence="2" id="KW-0378">Hydrolase</keyword>
<dbReference type="RefSeq" id="WP_380072848.1">
    <property type="nucleotide sequence ID" value="NZ_JBHRTO010000001.1"/>
</dbReference>
<evidence type="ECO:0000313" key="2">
    <source>
        <dbReference type="EMBL" id="MFC3181240.1"/>
    </source>
</evidence>
<comment type="caution">
    <text evidence="2">The sequence shown here is derived from an EMBL/GenBank/DDBJ whole genome shotgun (WGS) entry which is preliminary data.</text>
</comment>
<evidence type="ECO:0000313" key="3">
    <source>
        <dbReference type="Proteomes" id="UP001595547"/>
    </source>
</evidence>
<gene>
    <name evidence="2" type="ORF">ACFOGH_09590</name>
</gene>
<protein>
    <submittedName>
        <fullName evidence="2">Acylphosphatase</fullName>
        <ecNumber evidence="2">3.6.1.7</ecNumber>
    </submittedName>
</protein>
<evidence type="ECO:0000259" key="1">
    <source>
        <dbReference type="Pfam" id="PF00708"/>
    </source>
</evidence>
<sequence length="111" mass="11999">MDNTRHDGALMQPEAPIDPAAAHSERFAICGDVGAAVFARWIARHATRLGLRGAILHHEAQRLEMVVTGLPDLLDAMALACSLGPREVWVDDIERAAMPLQNVSEFASTAD</sequence>
<dbReference type="Gene3D" id="3.30.70.100">
    <property type="match status" value="1"/>
</dbReference>
<dbReference type="Pfam" id="PF00708">
    <property type="entry name" value="Acylphosphatase"/>
    <property type="match status" value="1"/>
</dbReference>
<dbReference type="EMBL" id="JBHRTO010000001">
    <property type="protein sequence ID" value="MFC3181240.1"/>
    <property type="molecule type" value="Genomic_DNA"/>
</dbReference>
<dbReference type="EC" id="3.6.1.7" evidence="2"/>
<dbReference type="Proteomes" id="UP001595547">
    <property type="component" value="Unassembled WGS sequence"/>
</dbReference>
<keyword evidence="3" id="KW-1185">Reference proteome</keyword>
<dbReference type="InterPro" id="IPR036046">
    <property type="entry name" value="Acylphosphatase-like_dom_sf"/>
</dbReference>
<feature type="domain" description="Acylphosphatase-like" evidence="1">
    <location>
        <begin position="26"/>
        <end position="106"/>
    </location>
</feature>
<accession>A0ABV7IY55</accession>
<dbReference type="SUPFAM" id="SSF54975">
    <property type="entry name" value="Acylphosphatase/BLUF domain-like"/>
    <property type="match status" value="1"/>
</dbReference>
<name>A0ABV7IY55_9RHOB</name>
<proteinExistence type="predicted"/>
<dbReference type="InterPro" id="IPR001792">
    <property type="entry name" value="Acylphosphatase-like_dom"/>
</dbReference>
<reference evidence="3" key="1">
    <citation type="journal article" date="2019" name="Int. J. Syst. Evol. Microbiol.">
        <title>The Global Catalogue of Microorganisms (GCM) 10K type strain sequencing project: providing services to taxonomists for standard genome sequencing and annotation.</title>
        <authorList>
            <consortium name="The Broad Institute Genomics Platform"/>
            <consortium name="The Broad Institute Genome Sequencing Center for Infectious Disease"/>
            <person name="Wu L."/>
            <person name="Ma J."/>
        </authorList>
    </citation>
    <scope>NUCLEOTIDE SEQUENCE [LARGE SCALE GENOMIC DNA]</scope>
    <source>
        <strain evidence="3">KCTC 52039</strain>
    </source>
</reference>
<organism evidence="2 3">
    <name type="scientific">Cypionkella sinensis</name>
    <dbReference type="NCBI Taxonomy" id="1756043"/>
    <lineage>
        <taxon>Bacteria</taxon>
        <taxon>Pseudomonadati</taxon>
        <taxon>Pseudomonadota</taxon>
        <taxon>Alphaproteobacteria</taxon>
        <taxon>Rhodobacterales</taxon>
        <taxon>Paracoccaceae</taxon>
        <taxon>Cypionkella</taxon>
    </lineage>
</organism>
<dbReference type="GO" id="GO:0003998">
    <property type="term" value="F:acylphosphatase activity"/>
    <property type="evidence" value="ECO:0007669"/>
    <property type="project" value="UniProtKB-EC"/>
</dbReference>